<dbReference type="RefSeq" id="WP_119925374.1">
    <property type="nucleotide sequence ID" value="NZ_QZEY01000002.1"/>
</dbReference>
<keyword evidence="3" id="KW-1185">Reference proteome</keyword>
<evidence type="ECO:0000313" key="3">
    <source>
        <dbReference type="Proteomes" id="UP000265768"/>
    </source>
</evidence>
<keyword evidence="1" id="KW-1133">Transmembrane helix</keyword>
<feature type="transmembrane region" description="Helical" evidence="1">
    <location>
        <begin position="176"/>
        <end position="195"/>
    </location>
</feature>
<comment type="caution">
    <text evidence="2">The sequence shown here is derived from an EMBL/GenBank/DDBJ whole genome shotgun (WGS) entry which is preliminary data.</text>
</comment>
<accession>A0A3A4B8R2</accession>
<reference evidence="2 3" key="1">
    <citation type="submission" date="2018-09" db="EMBL/GenBank/DDBJ databases">
        <title>YIM 75507 draft genome.</title>
        <authorList>
            <person name="Tang S."/>
            <person name="Feng Y."/>
        </authorList>
    </citation>
    <scope>NUCLEOTIDE SEQUENCE [LARGE SCALE GENOMIC DNA]</scope>
    <source>
        <strain evidence="2 3">YIM 75507</strain>
    </source>
</reference>
<dbReference type="EMBL" id="QZEY01000002">
    <property type="protein sequence ID" value="RJL34074.1"/>
    <property type="molecule type" value="Genomic_DNA"/>
</dbReference>
<evidence type="ECO:0000313" key="2">
    <source>
        <dbReference type="EMBL" id="RJL34074.1"/>
    </source>
</evidence>
<proteinExistence type="predicted"/>
<dbReference type="AlphaFoldDB" id="A0A3A4B8R2"/>
<dbReference type="InterPro" id="IPR025333">
    <property type="entry name" value="DUF4239"/>
</dbReference>
<dbReference type="Proteomes" id="UP000265768">
    <property type="component" value="Unassembled WGS sequence"/>
</dbReference>
<keyword evidence="1" id="KW-0472">Membrane</keyword>
<sequence>MPALLIVAAAAAVAGVSAVLLHRHVPAGVRARFRETGIVVTCLAGALFAITVGLAVVSAWERLDRAGEEVAAEADSAVDIFWYSRTLPAGQRGLMQRHLREYLAVVLYKEWAMMERSRAVSAEGWTLTDRLREGLQSVQPRTRGEVARYGQAMSRMHELLDARRARAARAAGGESPLLWAALAAAATAVIVPAVVFAADRLVVRVAAPAALAATVAAGLLLVHHLATPYAGPVRVSPDPFHLGLARVTEIAQLPPLT</sequence>
<organism evidence="2 3">
    <name type="scientific">Bailinhaonella thermotolerans</name>
    <dbReference type="NCBI Taxonomy" id="1070861"/>
    <lineage>
        <taxon>Bacteria</taxon>
        <taxon>Bacillati</taxon>
        <taxon>Actinomycetota</taxon>
        <taxon>Actinomycetes</taxon>
        <taxon>Streptosporangiales</taxon>
        <taxon>Streptosporangiaceae</taxon>
        <taxon>Bailinhaonella</taxon>
    </lineage>
</organism>
<evidence type="ECO:0000256" key="1">
    <source>
        <dbReference type="SAM" id="Phobius"/>
    </source>
</evidence>
<dbReference type="Pfam" id="PF14023">
    <property type="entry name" value="Bestrophin-like"/>
    <property type="match status" value="1"/>
</dbReference>
<dbReference type="OrthoDB" id="3427059at2"/>
<protein>
    <submittedName>
        <fullName evidence="2">DUF4239 domain-containing protein</fullName>
    </submittedName>
</protein>
<name>A0A3A4B8R2_9ACTN</name>
<feature type="transmembrane region" description="Helical" evidence="1">
    <location>
        <begin position="37"/>
        <end position="57"/>
    </location>
</feature>
<gene>
    <name evidence="2" type="ORF">D5H75_06155</name>
</gene>
<feature type="transmembrane region" description="Helical" evidence="1">
    <location>
        <begin position="201"/>
        <end position="222"/>
    </location>
</feature>
<keyword evidence="1" id="KW-0812">Transmembrane</keyword>